<protein>
    <recommendedName>
        <fullName evidence="11">Major facilitator superfamily (MFS) profile domain-containing protein</fullName>
    </recommendedName>
</protein>
<evidence type="ECO:0000256" key="7">
    <source>
        <dbReference type="SAM" id="MobiDB-lite"/>
    </source>
</evidence>
<dbReference type="GO" id="GO:0022857">
    <property type="term" value="F:transmembrane transporter activity"/>
    <property type="evidence" value="ECO:0007669"/>
    <property type="project" value="InterPro"/>
</dbReference>
<dbReference type="InterPro" id="IPR036259">
    <property type="entry name" value="MFS_trans_sf"/>
</dbReference>
<feature type="compositionally biased region" description="Gly residues" evidence="7">
    <location>
        <begin position="590"/>
        <end position="602"/>
    </location>
</feature>
<evidence type="ECO:0000256" key="8">
    <source>
        <dbReference type="SAM" id="Phobius"/>
    </source>
</evidence>
<evidence type="ECO:0000256" key="1">
    <source>
        <dbReference type="ARBA" id="ARBA00004141"/>
    </source>
</evidence>
<feature type="transmembrane region" description="Helical" evidence="8">
    <location>
        <begin position="327"/>
        <end position="347"/>
    </location>
</feature>
<dbReference type="OrthoDB" id="440755at2759"/>
<feature type="region of interest" description="Disordered" evidence="7">
    <location>
        <begin position="708"/>
        <end position="743"/>
    </location>
</feature>
<feature type="compositionally biased region" description="Low complexity" evidence="7">
    <location>
        <begin position="481"/>
        <end position="510"/>
    </location>
</feature>
<feature type="compositionally biased region" description="Low complexity" evidence="7">
    <location>
        <begin position="140"/>
        <end position="157"/>
    </location>
</feature>
<accession>A0A2J8A5K7</accession>
<dbReference type="AlphaFoldDB" id="A0A2J8A5K7"/>
<feature type="transmembrane region" description="Helical" evidence="8">
    <location>
        <begin position="296"/>
        <end position="315"/>
    </location>
</feature>
<dbReference type="InterPro" id="IPR044770">
    <property type="entry name" value="MFS_spinster-like"/>
</dbReference>
<gene>
    <name evidence="9" type="ORF">TSOC_005693</name>
</gene>
<keyword evidence="3 8" id="KW-0812">Transmembrane</keyword>
<evidence type="ECO:0000313" key="10">
    <source>
        <dbReference type="Proteomes" id="UP000236333"/>
    </source>
</evidence>
<feature type="compositionally biased region" description="Low complexity" evidence="7">
    <location>
        <begin position="423"/>
        <end position="435"/>
    </location>
</feature>
<keyword evidence="2" id="KW-0813">Transport</keyword>
<dbReference type="Proteomes" id="UP000236333">
    <property type="component" value="Unassembled WGS sequence"/>
</dbReference>
<evidence type="ECO:0000256" key="2">
    <source>
        <dbReference type="ARBA" id="ARBA00022448"/>
    </source>
</evidence>
<feature type="region of interest" description="Disordered" evidence="7">
    <location>
        <begin position="388"/>
        <end position="546"/>
    </location>
</feature>
<sequence>MAEASTTGSAAERTPLLAASAGGVESAAPGGARGATASLLDPIAAAAQLPGQQQPSGDRRPQASAAPAQQISYRARAAACDPTAFGSPIAAVNPVAAAGGSWNAPGSPFTVFGSPTTAPGGDTIVPPAASSAPKRRHKGAATTAALASAPSSGAGAPRQYVPRLQGGPEGASQGGGSHGGGGEAGASHRSRAYTAFLAMRQRTVFLVNLVSIMERMDEQIVPALSRPLGCAFHATPHQLGLITSARAVVQALASPLGGLAGHYFDRVTVLFVGCCIWGFFCAAFSCATTVNQGIAAWAFNGVGLALIIPNSQSLIADYYTATQRGEAFGMLMLTGAMGGMLGAMFATNLGSMSPLGMDGWRVAFATVGAASIAIGAFTLLLAMDPTRTNTLPDCTHRRRRAATATAGGRGARRQPRTRSDSGPAATADATAAAAAPPLPHRRSIGGNAHLAAQDVPYDPHHRGGAGASVPLPPDGSDSELEPLAPEPRAAAGGPSPRPSRTGAAAPAALRGPPPASPAPLPSPRRPLLPRQEQGGGSSRSSAELGGASTPVAAAAIGLGVGGEVQGVYDSGGEDAWERQGGGSGRRRSGLAGGSGSDGGGAGMRVTACTVESGGYESAAEAVLGHSLGGRGGDARALTWRRLYDMLTTPTFLIIIAQARALGDAMLLFMAVPWTLCALFYTGLHWFYPHDKARALRPQVAVLSSGGGSGYSSGDGGYGGASNTTPYKPARGGEEVGRDGASKV</sequence>
<proteinExistence type="inferred from homology"/>
<keyword evidence="10" id="KW-1185">Reference proteome</keyword>
<evidence type="ECO:0000256" key="4">
    <source>
        <dbReference type="ARBA" id="ARBA00022989"/>
    </source>
</evidence>
<feature type="transmembrane region" description="Helical" evidence="8">
    <location>
        <begin position="642"/>
        <end position="660"/>
    </location>
</feature>
<feature type="compositionally biased region" description="Gly residues" evidence="7">
    <location>
        <begin position="167"/>
        <end position="184"/>
    </location>
</feature>
<evidence type="ECO:0000256" key="6">
    <source>
        <dbReference type="ARBA" id="ARBA00024338"/>
    </source>
</evidence>
<evidence type="ECO:0000313" key="9">
    <source>
        <dbReference type="EMBL" id="PNH07804.1"/>
    </source>
</evidence>
<name>A0A2J8A5K7_9CHLO</name>
<comment type="similarity">
    <text evidence="6">Belongs to the major facilitator superfamily. Spinster (TC 2.A.1.49) family.</text>
</comment>
<dbReference type="EMBL" id="PGGS01000160">
    <property type="protein sequence ID" value="PNH07804.1"/>
    <property type="molecule type" value="Genomic_DNA"/>
</dbReference>
<dbReference type="PANTHER" id="PTHR23505">
    <property type="entry name" value="SPINSTER"/>
    <property type="match status" value="1"/>
</dbReference>
<dbReference type="GO" id="GO:0016020">
    <property type="term" value="C:membrane"/>
    <property type="evidence" value="ECO:0007669"/>
    <property type="project" value="UniProtKB-SubCell"/>
</dbReference>
<feature type="compositionally biased region" description="Low complexity" evidence="7">
    <location>
        <begin position="42"/>
        <end position="55"/>
    </location>
</feature>
<reference evidence="9 10" key="1">
    <citation type="journal article" date="2017" name="Mol. Biol. Evol.">
        <title>The 4-celled Tetrabaena socialis nuclear genome reveals the essential components for genetic control of cell number at the origin of multicellularity in the volvocine lineage.</title>
        <authorList>
            <person name="Featherston J."/>
            <person name="Arakaki Y."/>
            <person name="Hanschen E.R."/>
            <person name="Ferris P.J."/>
            <person name="Michod R.E."/>
            <person name="Olson B.J.S.C."/>
            <person name="Nozaki H."/>
            <person name="Durand P.M."/>
        </authorList>
    </citation>
    <scope>NUCLEOTIDE SEQUENCE [LARGE SCALE GENOMIC DNA]</scope>
    <source>
        <strain evidence="9 10">NIES-571</strain>
    </source>
</reference>
<feature type="region of interest" description="Disordered" evidence="7">
    <location>
        <begin position="113"/>
        <end position="186"/>
    </location>
</feature>
<feature type="compositionally biased region" description="Basic and acidic residues" evidence="7">
    <location>
        <begin position="730"/>
        <end position="743"/>
    </location>
</feature>
<feature type="transmembrane region" description="Helical" evidence="8">
    <location>
        <begin position="666"/>
        <end position="687"/>
    </location>
</feature>
<feature type="transmembrane region" description="Helical" evidence="8">
    <location>
        <begin position="269"/>
        <end position="290"/>
    </location>
</feature>
<feature type="compositionally biased region" description="Gly residues" evidence="7">
    <location>
        <begin position="708"/>
        <end position="719"/>
    </location>
</feature>
<dbReference type="InterPro" id="IPR011701">
    <property type="entry name" value="MFS"/>
</dbReference>
<feature type="transmembrane region" description="Helical" evidence="8">
    <location>
        <begin position="359"/>
        <end position="382"/>
    </location>
</feature>
<feature type="compositionally biased region" description="Pro residues" evidence="7">
    <location>
        <begin position="511"/>
        <end position="526"/>
    </location>
</feature>
<comment type="subcellular location">
    <subcellularLocation>
        <location evidence="1">Membrane</location>
        <topology evidence="1">Multi-pass membrane protein</topology>
    </subcellularLocation>
</comment>
<keyword evidence="4 8" id="KW-1133">Transmembrane helix</keyword>
<evidence type="ECO:0008006" key="11">
    <source>
        <dbReference type="Google" id="ProtNLM"/>
    </source>
</evidence>
<evidence type="ECO:0000256" key="3">
    <source>
        <dbReference type="ARBA" id="ARBA00022692"/>
    </source>
</evidence>
<keyword evidence="5 8" id="KW-0472">Membrane</keyword>
<dbReference type="PANTHER" id="PTHR23505:SF52">
    <property type="entry name" value="MAJOR FACILITATOR SUPERFAMILY PROTEIN"/>
    <property type="match status" value="1"/>
</dbReference>
<organism evidence="9 10">
    <name type="scientific">Tetrabaena socialis</name>
    <dbReference type="NCBI Taxonomy" id="47790"/>
    <lineage>
        <taxon>Eukaryota</taxon>
        <taxon>Viridiplantae</taxon>
        <taxon>Chlorophyta</taxon>
        <taxon>core chlorophytes</taxon>
        <taxon>Chlorophyceae</taxon>
        <taxon>CS clade</taxon>
        <taxon>Chlamydomonadales</taxon>
        <taxon>Tetrabaenaceae</taxon>
        <taxon>Tetrabaena</taxon>
    </lineage>
</organism>
<dbReference type="Gene3D" id="1.20.1250.20">
    <property type="entry name" value="MFS general substrate transporter like domains"/>
    <property type="match status" value="1"/>
</dbReference>
<evidence type="ECO:0000256" key="5">
    <source>
        <dbReference type="ARBA" id="ARBA00023136"/>
    </source>
</evidence>
<feature type="region of interest" description="Disordered" evidence="7">
    <location>
        <begin position="1"/>
        <end position="70"/>
    </location>
</feature>
<dbReference type="SUPFAM" id="SSF103473">
    <property type="entry name" value="MFS general substrate transporter"/>
    <property type="match status" value="1"/>
</dbReference>
<dbReference type="Pfam" id="PF07690">
    <property type="entry name" value="MFS_1"/>
    <property type="match status" value="1"/>
</dbReference>
<feature type="region of interest" description="Disordered" evidence="7">
    <location>
        <begin position="569"/>
        <end position="603"/>
    </location>
</feature>
<comment type="caution">
    <text evidence="9">The sequence shown here is derived from an EMBL/GenBank/DDBJ whole genome shotgun (WGS) entry which is preliminary data.</text>
</comment>